<dbReference type="PROSITE" id="PS51819">
    <property type="entry name" value="VOC"/>
    <property type="match status" value="1"/>
</dbReference>
<evidence type="ECO:0000259" key="4">
    <source>
        <dbReference type="PROSITE" id="PS51819"/>
    </source>
</evidence>
<dbReference type="InterPro" id="IPR051785">
    <property type="entry name" value="MMCE/EMCE_epimerase"/>
</dbReference>
<keyword evidence="3" id="KW-0812">Transmembrane</keyword>
<feature type="domain" description="VOC" evidence="4">
    <location>
        <begin position="328"/>
        <end position="445"/>
    </location>
</feature>
<proteinExistence type="predicted"/>
<dbReference type="PANTHER" id="PTHR43048:SF4">
    <property type="entry name" value="RING-CLEAVING DIOXYGENASE-RELATED"/>
    <property type="match status" value="1"/>
</dbReference>
<dbReference type="Gene3D" id="3.10.180.10">
    <property type="entry name" value="2,3-Dihydroxybiphenyl 1,2-Dioxygenase, domain 1"/>
    <property type="match status" value="1"/>
</dbReference>
<keyword evidence="3" id="KW-0472">Membrane</keyword>
<evidence type="ECO:0000256" key="2">
    <source>
        <dbReference type="SAM" id="MobiDB-lite"/>
    </source>
</evidence>
<evidence type="ECO:0000313" key="5">
    <source>
        <dbReference type="EMBL" id="MFC4134809.1"/>
    </source>
</evidence>
<evidence type="ECO:0000256" key="3">
    <source>
        <dbReference type="SAM" id="Phobius"/>
    </source>
</evidence>
<dbReference type="InterPro" id="IPR037523">
    <property type="entry name" value="VOC_core"/>
</dbReference>
<dbReference type="Proteomes" id="UP001595816">
    <property type="component" value="Unassembled WGS sequence"/>
</dbReference>
<dbReference type="RefSeq" id="WP_253761053.1">
    <property type="nucleotide sequence ID" value="NZ_JAMZDZ010000001.1"/>
</dbReference>
<feature type="transmembrane region" description="Helical" evidence="3">
    <location>
        <begin position="37"/>
        <end position="55"/>
    </location>
</feature>
<keyword evidence="1" id="KW-0479">Metal-binding</keyword>
<gene>
    <name evidence="5" type="ORF">ACFOZ4_29725</name>
</gene>
<feature type="region of interest" description="Disordered" evidence="2">
    <location>
        <begin position="164"/>
        <end position="274"/>
    </location>
</feature>
<feature type="compositionally biased region" description="Basic and acidic residues" evidence="2">
    <location>
        <begin position="236"/>
        <end position="249"/>
    </location>
</feature>
<sequence length="449" mass="48710">MANGQRKKVGAVRATGAVALGSLGVFTAMAGLGLTSWPLGAVGVAMLILAVALMLTSSFRGADRAFVVGTAHVLEATEPPATLTHGRIEMHLQIEAPGHPPASVRVRDPRVPVAKWPTVGDVLPVRVAVDDIRRVRVLWDEILTHTQRYQDDAYSEYEGLIDDEEPLYDDRTGHQAGPMRFEDYDDDDDREDLAGYRDSDLADEVAAARAAQGPPAYEDGPEGPDLPLRRRPSPRRRGEPRRDDVREEAAEGAGATTQVLEGQIIDGPEAGPEAPLRVDVIDFSEATPSALGDLPPNPRTSPENEGYLGHAEPPVDPIPAYSARGAGSVNAVGVTLLVADVDRSVAFYRDLLGFDEIDSGYGNAVMSSGDTRIVLRRAEDLTAGNRRLTHLNLEVDDLDRVHADLVEQGVTFTYAPRVVNRGERLELWAAAFRDPDGHAVNLTQWRSRH</sequence>
<protein>
    <submittedName>
        <fullName evidence="5">VOC family protein</fullName>
    </submittedName>
</protein>
<comment type="caution">
    <text evidence="5">The sequence shown here is derived from an EMBL/GenBank/DDBJ whole genome shotgun (WGS) entry which is preliminary data.</text>
</comment>
<feature type="transmembrane region" description="Helical" evidence="3">
    <location>
        <begin position="12"/>
        <end position="31"/>
    </location>
</feature>
<reference evidence="6" key="1">
    <citation type="journal article" date="2019" name="Int. J. Syst. Evol. Microbiol.">
        <title>The Global Catalogue of Microorganisms (GCM) 10K type strain sequencing project: providing services to taxonomists for standard genome sequencing and annotation.</title>
        <authorList>
            <consortium name="The Broad Institute Genomics Platform"/>
            <consortium name="The Broad Institute Genome Sequencing Center for Infectious Disease"/>
            <person name="Wu L."/>
            <person name="Ma J."/>
        </authorList>
    </citation>
    <scope>NUCLEOTIDE SEQUENCE [LARGE SCALE GENOMIC DNA]</scope>
    <source>
        <strain evidence="6">CGMCC 4.7289</strain>
    </source>
</reference>
<evidence type="ECO:0000313" key="6">
    <source>
        <dbReference type="Proteomes" id="UP001595816"/>
    </source>
</evidence>
<dbReference type="Pfam" id="PF00903">
    <property type="entry name" value="Glyoxalase"/>
    <property type="match status" value="1"/>
</dbReference>
<organism evidence="5 6">
    <name type="scientific">Hamadaea flava</name>
    <dbReference type="NCBI Taxonomy" id="1742688"/>
    <lineage>
        <taxon>Bacteria</taxon>
        <taxon>Bacillati</taxon>
        <taxon>Actinomycetota</taxon>
        <taxon>Actinomycetes</taxon>
        <taxon>Micromonosporales</taxon>
        <taxon>Micromonosporaceae</taxon>
        <taxon>Hamadaea</taxon>
    </lineage>
</organism>
<keyword evidence="3" id="KW-1133">Transmembrane helix</keyword>
<dbReference type="PANTHER" id="PTHR43048">
    <property type="entry name" value="METHYLMALONYL-COA EPIMERASE"/>
    <property type="match status" value="1"/>
</dbReference>
<dbReference type="InterPro" id="IPR029068">
    <property type="entry name" value="Glyas_Bleomycin-R_OHBP_Dase"/>
</dbReference>
<dbReference type="EMBL" id="JBHSAY010000015">
    <property type="protein sequence ID" value="MFC4134809.1"/>
    <property type="molecule type" value="Genomic_DNA"/>
</dbReference>
<dbReference type="SUPFAM" id="SSF54593">
    <property type="entry name" value="Glyoxalase/Bleomycin resistance protein/Dihydroxybiphenyl dioxygenase"/>
    <property type="match status" value="1"/>
</dbReference>
<keyword evidence="6" id="KW-1185">Reference proteome</keyword>
<evidence type="ECO:0000256" key="1">
    <source>
        <dbReference type="ARBA" id="ARBA00022723"/>
    </source>
</evidence>
<name>A0ABV8LW97_9ACTN</name>
<dbReference type="CDD" id="cd06587">
    <property type="entry name" value="VOC"/>
    <property type="match status" value="1"/>
</dbReference>
<dbReference type="InterPro" id="IPR004360">
    <property type="entry name" value="Glyas_Fos-R_dOase_dom"/>
</dbReference>
<accession>A0ABV8LW97</accession>